<organism evidence="1 2">
    <name type="scientific">Candidatus Cyrtobacter comes</name>
    <dbReference type="NCBI Taxonomy" id="675776"/>
    <lineage>
        <taxon>Bacteria</taxon>
        <taxon>Pseudomonadati</taxon>
        <taxon>Pseudomonadota</taxon>
        <taxon>Alphaproteobacteria</taxon>
        <taxon>Rickettsiales</taxon>
        <taxon>Candidatus Midichloriaceae</taxon>
        <taxon>Candidatus Cyrtobacter</taxon>
    </lineage>
</organism>
<sequence length="96" mass="11309">MMRGHQGIKSKTDELIEKINLLIKHIEERNNILDDYIIIKLINLLIKAPNTYLDYLQARCATIAERNQNERSTNYHVQEKIIAKAYEICEEIARHC</sequence>
<evidence type="ECO:0000313" key="2">
    <source>
        <dbReference type="Proteomes" id="UP001293791"/>
    </source>
</evidence>
<name>A0ABU5L9W4_9RICK</name>
<keyword evidence="2" id="KW-1185">Reference proteome</keyword>
<comment type="caution">
    <text evidence="1">The sequence shown here is derived from an EMBL/GenBank/DDBJ whole genome shotgun (WGS) entry which is preliminary data.</text>
</comment>
<gene>
    <name evidence="1" type="ORF">Cyrtocomes_01077</name>
</gene>
<reference evidence="1 2" key="1">
    <citation type="submission" date="2023-02" db="EMBL/GenBank/DDBJ databases">
        <title>Host association and intracellularity evolved multiple times independently in the Rickettsiales.</title>
        <authorList>
            <person name="Castelli M."/>
            <person name="Nardi T."/>
            <person name="Gammuto L."/>
            <person name="Bellinzona G."/>
            <person name="Sabaneyeva E."/>
            <person name="Potekhin A."/>
            <person name="Serra V."/>
            <person name="Petroni G."/>
            <person name="Sassera D."/>
        </authorList>
    </citation>
    <scope>NUCLEOTIDE SEQUENCE [LARGE SCALE GENOMIC DNA]</scope>
    <source>
        <strain evidence="1 2">BOD18</strain>
    </source>
</reference>
<evidence type="ECO:0000313" key="1">
    <source>
        <dbReference type="EMBL" id="MDZ5762685.1"/>
    </source>
</evidence>
<proteinExistence type="predicted"/>
<accession>A0ABU5L9W4</accession>
<dbReference type="EMBL" id="JARGYT010000089">
    <property type="protein sequence ID" value="MDZ5762685.1"/>
    <property type="molecule type" value="Genomic_DNA"/>
</dbReference>
<dbReference type="Proteomes" id="UP001293791">
    <property type="component" value="Unassembled WGS sequence"/>
</dbReference>
<protein>
    <submittedName>
        <fullName evidence="1">Uncharacterized protein</fullName>
    </submittedName>
</protein>